<sequence>MNLQYGEDKYSDKYYYFDFYPGYFDYEADIPGYSPSILMQLSRDALYAG</sequence>
<dbReference type="AlphaFoldDB" id="A0A6C0UCI8"/>
<proteinExistence type="predicted"/>
<accession>A0A6C0UCI8</accession>
<reference evidence="1 2" key="1">
    <citation type="submission" date="2020-02" db="EMBL/GenBank/DDBJ databases">
        <title>Whole genome sequence of Halogeometricum borinquense strain wsp4.</title>
        <authorList>
            <person name="Verma D.K."/>
            <person name="Gopal K."/>
            <person name="Prasad E.S."/>
        </authorList>
    </citation>
    <scope>NUCLEOTIDE SEQUENCE [LARGE SCALE GENOMIC DNA]</scope>
    <source>
        <strain evidence="2">wsp4</strain>
    </source>
</reference>
<dbReference type="EMBL" id="CP048739">
    <property type="protein sequence ID" value="QIB72797.1"/>
    <property type="molecule type" value="Genomic_DNA"/>
</dbReference>
<protein>
    <submittedName>
        <fullName evidence="1">Uncharacterized protein</fullName>
    </submittedName>
</protein>
<name>A0A6C0UCI8_9EURY</name>
<dbReference type="RefSeq" id="WP_163484994.1">
    <property type="nucleotide sequence ID" value="NZ_CP048739.1"/>
</dbReference>
<gene>
    <name evidence="1" type="ORF">G3I44_08185</name>
</gene>
<evidence type="ECO:0000313" key="1">
    <source>
        <dbReference type="EMBL" id="QIB72797.1"/>
    </source>
</evidence>
<organism evidence="1 2">
    <name type="scientific">Halogeometricum borinquense</name>
    <dbReference type="NCBI Taxonomy" id="60847"/>
    <lineage>
        <taxon>Archaea</taxon>
        <taxon>Methanobacteriati</taxon>
        <taxon>Methanobacteriota</taxon>
        <taxon>Stenosarchaea group</taxon>
        <taxon>Halobacteria</taxon>
        <taxon>Halobacteriales</taxon>
        <taxon>Haloferacaceae</taxon>
        <taxon>Halogeometricum</taxon>
    </lineage>
</organism>
<dbReference type="GeneID" id="44079372"/>
<dbReference type="Proteomes" id="UP000465846">
    <property type="component" value="Chromosome"/>
</dbReference>
<evidence type="ECO:0000313" key="2">
    <source>
        <dbReference type="Proteomes" id="UP000465846"/>
    </source>
</evidence>